<evidence type="ECO:0000313" key="13">
    <source>
        <dbReference type="Proteomes" id="UP000095085"/>
    </source>
</evidence>
<comment type="catalytic activity">
    <reaction evidence="10">
        <text>holo-[cytochrome c] = apo-[cytochrome c] + heme b</text>
        <dbReference type="Rhea" id="RHEA:22648"/>
        <dbReference type="Rhea" id="RHEA-COMP:10725"/>
        <dbReference type="Rhea" id="RHEA-COMP:10726"/>
        <dbReference type="ChEBI" id="CHEBI:29950"/>
        <dbReference type="ChEBI" id="CHEBI:60344"/>
        <dbReference type="ChEBI" id="CHEBI:83739"/>
        <dbReference type="EC" id="4.4.1.17"/>
    </reaction>
</comment>
<dbReference type="AlphaFoldDB" id="A0A1E4RPL8"/>
<keyword evidence="3 10" id="KW-0349">Heme</keyword>
<dbReference type="EC" id="4.4.1.17" evidence="10"/>
<evidence type="ECO:0000256" key="2">
    <source>
        <dbReference type="ARBA" id="ARBA00007255"/>
    </source>
</evidence>
<organism evidence="12 13">
    <name type="scientific">Hyphopichia burtonii NRRL Y-1933</name>
    <dbReference type="NCBI Taxonomy" id="984485"/>
    <lineage>
        <taxon>Eukaryota</taxon>
        <taxon>Fungi</taxon>
        <taxon>Dikarya</taxon>
        <taxon>Ascomycota</taxon>
        <taxon>Saccharomycotina</taxon>
        <taxon>Pichiomycetes</taxon>
        <taxon>Debaryomycetaceae</taxon>
        <taxon>Hyphopichia</taxon>
    </lineage>
</organism>
<dbReference type="PANTHER" id="PTHR12743">
    <property type="entry name" value="CYTOCHROME C1 HEME LYASE"/>
    <property type="match status" value="1"/>
</dbReference>
<keyword evidence="9 10" id="KW-0456">Lyase</keyword>
<sequence length="279" mass="31479">MSQDKSNCPIDHSGSKNSPGPSSGSWLKSLFWKTPESIDSNSISKCPVDHVNTPKVIEDPVEQPKCPVDHDTRAAWVSKVSLSTMNAPEAIEVSKDDGCTSDKLNDVYKPSSDISLPTDREISSIPRTSSNANWIYPLQKQFFEAMKRKHWEPEAQDMSTVVPIHNSVNERAWIHILEWEKNNREEAEKKCGGITLTSFKGDLKKLTPRAWFKSTILGLEKPFDRHDWIIDRCGTQVPYVIDFYAPTTNSNNPALFLDVRPNLNSWEGIKLRLSKALGI</sequence>
<comment type="subcellular location">
    <subcellularLocation>
        <location evidence="1 10">Mitochondrion inner membrane</location>
    </subcellularLocation>
</comment>
<evidence type="ECO:0000256" key="8">
    <source>
        <dbReference type="ARBA" id="ARBA00023136"/>
    </source>
</evidence>
<dbReference type="STRING" id="984485.A0A1E4RPL8"/>
<keyword evidence="7 10" id="KW-0496">Mitochondrion</keyword>
<evidence type="ECO:0000256" key="3">
    <source>
        <dbReference type="ARBA" id="ARBA00022617"/>
    </source>
</evidence>
<keyword evidence="8 10" id="KW-0472">Membrane</keyword>
<dbReference type="PANTHER" id="PTHR12743:SF0">
    <property type="entry name" value="HOLOCYTOCHROME C-TYPE SYNTHASE"/>
    <property type="match status" value="1"/>
</dbReference>
<gene>
    <name evidence="12" type="ORF">HYPBUDRAFT_147682</name>
</gene>
<keyword evidence="13" id="KW-1185">Reference proteome</keyword>
<evidence type="ECO:0000256" key="5">
    <source>
        <dbReference type="ARBA" id="ARBA00022792"/>
    </source>
</evidence>
<feature type="compositionally biased region" description="Low complexity" evidence="11">
    <location>
        <begin position="15"/>
        <end position="25"/>
    </location>
</feature>
<dbReference type="PROSITE" id="PS00822">
    <property type="entry name" value="CYTO_HEME_LYASE_2"/>
    <property type="match status" value="1"/>
</dbReference>
<dbReference type="InterPro" id="IPR000511">
    <property type="entry name" value="Holocyt_c/c1_synthase"/>
</dbReference>
<keyword evidence="6 10" id="KW-0408">Iron</keyword>
<dbReference type="OrthoDB" id="4243at2759"/>
<name>A0A1E4RPL8_9ASCO</name>
<evidence type="ECO:0000313" key="12">
    <source>
        <dbReference type="EMBL" id="ODV69178.1"/>
    </source>
</evidence>
<dbReference type="Pfam" id="PF01265">
    <property type="entry name" value="Cyto_heme_lyase"/>
    <property type="match status" value="1"/>
</dbReference>
<comment type="function">
    <text evidence="10">Lyase that catalyzes the covalent linking of the heme group to the cytochrome C apoprotein to produce the mature functional cytochrome.</text>
</comment>
<keyword evidence="4 10" id="KW-0479">Metal-binding</keyword>
<evidence type="ECO:0000256" key="6">
    <source>
        <dbReference type="ARBA" id="ARBA00023004"/>
    </source>
</evidence>
<dbReference type="GO" id="GO:0005758">
    <property type="term" value="C:mitochondrial intermembrane space"/>
    <property type="evidence" value="ECO:0007669"/>
    <property type="project" value="EnsemblFungi"/>
</dbReference>
<reference evidence="13" key="1">
    <citation type="submission" date="2016-05" db="EMBL/GenBank/DDBJ databases">
        <title>Comparative genomics of biotechnologically important yeasts.</title>
        <authorList>
            <consortium name="DOE Joint Genome Institute"/>
            <person name="Riley R."/>
            <person name="Haridas S."/>
            <person name="Wolfe K.H."/>
            <person name="Lopes M.R."/>
            <person name="Hittinger C.T."/>
            <person name="Goker M."/>
            <person name="Salamov A."/>
            <person name="Wisecaver J."/>
            <person name="Long T.M."/>
            <person name="Aerts A.L."/>
            <person name="Barry K."/>
            <person name="Choi C."/>
            <person name="Clum A."/>
            <person name="Coughlan A.Y."/>
            <person name="Deshpande S."/>
            <person name="Douglass A.P."/>
            <person name="Hanson S.J."/>
            <person name="Klenk H.-P."/>
            <person name="Labutti K."/>
            <person name="Lapidus A."/>
            <person name="Lindquist E."/>
            <person name="Lipzen A."/>
            <person name="Meier-Kolthoff J.P."/>
            <person name="Ohm R.A."/>
            <person name="Otillar R.P."/>
            <person name="Pangilinan J."/>
            <person name="Peng Y."/>
            <person name="Rokas A."/>
            <person name="Rosa C.A."/>
            <person name="Scheuner C."/>
            <person name="Sibirny A.A."/>
            <person name="Slot J.C."/>
            <person name="Stielow J.B."/>
            <person name="Sun H."/>
            <person name="Kurtzman C.P."/>
            <person name="Blackwell M."/>
            <person name="Grigoriev I.V."/>
            <person name="Jeffries T.W."/>
        </authorList>
    </citation>
    <scope>NUCLEOTIDE SEQUENCE [LARGE SCALE GENOMIC DNA]</scope>
    <source>
        <strain evidence="13">NRRL Y-1933</strain>
    </source>
</reference>
<evidence type="ECO:0000256" key="1">
    <source>
        <dbReference type="ARBA" id="ARBA00004273"/>
    </source>
</evidence>
<evidence type="ECO:0000256" key="7">
    <source>
        <dbReference type="ARBA" id="ARBA00023128"/>
    </source>
</evidence>
<dbReference type="GO" id="GO:0046872">
    <property type="term" value="F:metal ion binding"/>
    <property type="evidence" value="ECO:0007669"/>
    <property type="project" value="UniProtKB-KW"/>
</dbReference>
<feature type="region of interest" description="Disordered" evidence="11">
    <location>
        <begin position="1"/>
        <end position="26"/>
    </location>
</feature>
<dbReference type="GO" id="GO:0005743">
    <property type="term" value="C:mitochondrial inner membrane"/>
    <property type="evidence" value="ECO:0007669"/>
    <property type="project" value="UniProtKB-SubCell"/>
</dbReference>
<keyword evidence="5 10" id="KW-0999">Mitochondrion inner membrane</keyword>
<dbReference type="Proteomes" id="UP000095085">
    <property type="component" value="Unassembled WGS sequence"/>
</dbReference>
<proteinExistence type="inferred from homology"/>
<protein>
    <recommendedName>
        <fullName evidence="10">Holocytochrome c-type synthase</fullName>
        <ecNumber evidence="10">4.4.1.17</ecNumber>
    </recommendedName>
</protein>
<evidence type="ECO:0000256" key="4">
    <source>
        <dbReference type="ARBA" id="ARBA00022723"/>
    </source>
</evidence>
<dbReference type="GO" id="GO:0004408">
    <property type="term" value="F:holocytochrome-c synthase activity"/>
    <property type="evidence" value="ECO:0007669"/>
    <property type="project" value="UniProtKB-EC"/>
</dbReference>
<comment type="similarity">
    <text evidence="2 10">Belongs to the cytochrome c-type heme lyase family.</text>
</comment>
<evidence type="ECO:0000256" key="9">
    <source>
        <dbReference type="ARBA" id="ARBA00023239"/>
    </source>
</evidence>
<evidence type="ECO:0000256" key="11">
    <source>
        <dbReference type="SAM" id="MobiDB-lite"/>
    </source>
</evidence>
<dbReference type="RefSeq" id="XP_020078245.1">
    <property type="nucleotide sequence ID" value="XM_020220070.1"/>
</dbReference>
<dbReference type="GeneID" id="30994620"/>
<dbReference type="EMBL" id="KV454539">
    <property type="protein sequence ID" value="ODV69178.1"/>
    <property type="molecule type" value="Genomic_DNA"/>
</dbReference>
<accession>A0A1E4RPL8</accession>
<evidence type="ECO:0000256" key="10">
    <source>
        <dbReference type="RuleBase" id="RU363130"/>
    </source>
</evidence>